<organism evidence="10 11">
    <name type="scientific">Candidatus Saccharicenans subterraneus</name>
    <dbReference type="NCBI Taxonomy" id="2508984"/>
    <lineage>
        <taxon>Bacteria</taxon>
        <taxon>Candidatus Aminicenantota</taxon>
        <taxon>Candidatus Aminicenantia</taxon>
        <taxon>Candidatus Aminicenantales</taxon>
        <taxon>Candidatus Saccharicenantaceae</taxon>
        <taxon>Candidatus Saccharicenans</taxon>
    </lineage>
</organism>
<dbReference type="SUPFAM" id="SSF48310">
    <property type="entry name" value="Aldehyde ferredoxin oxidoreductase, C-terminal domains"/>
    <property type="match status" value="1"/>
</dbReference>
<dbReference type="PANTHER" id="PTHR30038">
    <property type="entry name" value="ALDEHYDE FERREDOXIN OXIDOREDUCTASE"/>
    <property type="match status" value="1"/>
</dbReference>
<dbReference type="Pfam" id="PF02730">
    <property type="entry name" value="AFOR_N"/>
    <property type="match status" value="1"/>
</dbReference>
<evidence type="ECO:0000256" key="3">
    <source>
        <dbReference type="ARBA" id="ARBA00022485"/>
    </source>
</evidence>
<sequence>MADTKKYFGYTGKWAFIDLSSGRVEIKEAPAHLYRLYLGGRGVQAYLIYRHLKEKGWLKDPLSPANRLVIGNSSLNDTAIPTAGRGSCSFISPFTYSPARKEWLGNRPPVFGLLTHSSCGGLFPNMLKRAGFDQLIIDGRADKPVRLLVSEGQVQVLEAEPELFEEVNGRQVLRRASETTDFLGRKHPGSSTVCAGPAGWNQVAFACLTNDYHRNFGRGGAGAVFGSKNLVAITAYGKKLPEFFDREKFLEKSKTIDEAVNSHVHDPNWTASFRPETGTTWWLDRAFNGGYLGKKGGYLPWHNFDEGHFDPELYRRVSTGAFLEIAGKHKVCNRCRHIMCTRSAAVYGGAYAHEGVRPEFETIALWINCCLTDRDGIFYLNHLCNEYGVDTMTFGSVMAGAMELKEKGWLPFPGAPEFGNTASMINSLEEIVYGRSDLGLLLGRPTDLVADELIKSSSSASPEELVRCLTTAYAGLGYAGIEPKVFPGMFTAYGTSNRGRGDHTYAWTIQAEEGGLAGAENLAAYVAGSQLGKALTDSLGLCDFFTEDFTSPDFLEMYRALTGIEYTAESLKDCGRRIYTLERHVNNQQGRRREYDAFVPPKFTEPLTAGPQAGKAIDPAFYNAILDAYYLQQKWTAEGLVPDKLLKDYEID</sequence>
<dbReference type="SMART" id="SM00790">
    <property type="entry name" value="AFOR_N"/>
    <property type="match status" value="1"/>
</dbReference>
<gene>
    <name evidence="10" type="ORF">OP8BY_0097</name>
</gene>
<keyword evidence="4" id="KW-0479">Metal-binding</keyword>
<accession>A0A3E2BM50</accession>
<keyword evidence="5" id="KW-0560">Oxidoreductase</keyword>
<feature type="domain" description="Aldehyde ferredoxin oxidoreductase N-terminal" evidence="9">
    <location>
        <begin position="10"/>
        <end position="239"/>
    </location>
</feature>
<dbReference type="InterPro" id="IPR013983">
    <property type="entry name" value="Ald_Fedxn_OxRdtase_N"/>
</dbReference>
<dbReference type="Gene3D" id="1.10.599.10">
    <property type="entry name" value="Aldehyde Ferredoxin Oxidoreductase Protein, subunit A, domain 3"/>
    <property type="match status" value="1"/>
</dbReference>
<dbReference type="Gene3D" id="1.10.569.10">
    <property type="entry name" value="Aldehyde Ferredoxin Oxidoreductase Protein, subunit A, domain 2"/>
    <property type="match status" value="1"/>
</dbReference>
<keyword evidence="7" id="KW-0411">Iron-sulfur</keyword>
<evidence type="ECO:0000256" key="8">
    <source>
        <dbReference type="ARBA" id="ARBA00049934"/>
    </source>
</evidence>
<dbReference type="InterPro" id="IPR001203">
    <property type="entry name" value="OxRdtase_Ald_Fedxn_C"/>
</dbReference>
<comment type="similarity">
    <text evidence="2">Belongs to the AOR/FOR family.</text>
</comment>
<evidence type="ECO:0000256" key="7">
    <source>
        <dbReference type="ARBA" id="ARBA00023014"/>
    </source>
</evidence>
<evidence type="ECO:0000313" key="10">
    <source>
        <dbReference type="EMBL" id="RFT15722.1"/>
    </source>
</evidence>
<dbReference type="GO" id="GO:0009055">
    <property type="term" value="F:electron transfer activity"/>
    <property type="evidence" value="ECO:0007669"/>
    <property type="project" value="InterPro"/>
</dbReference>
<protein>
    <submittedName>
        <fullName evidence="10">Tungsten-containing aldehyde:ferredoxin oxidoreductase</fullName>
    </submittedName>
</protein>
<proteinExistence type="inferred from homology"/>
<comment type="cofactor">
    <cofactor evidence="1">
        <name>[4Fe-4S] cluster</name>
        <dbReference type="ChEBI" id="CHEBI:49883"/>
    </cofactor>
</comment>
<dbReference type="GO" id="GO:0051539">
    <property type="term" value="F:4 iron, 4 sulfur cluster binding"/>
    <property type="evidence" value="ECO:0007669"/>
    <property type="project" value="UniProtKB-KW"/>
</dbReference>
<evidence type="ECO:0000259" key="9">
    <source>
        <dbReference type="SMART" id="SM00790"/>
    </source>
</evidence>
<dbReference type="InterPro" id="IPR051919">
    <property type="entry name" value="W-dependent_AOR"/>
</dbReference>
<reference evidence="10 11" key="1">
    <citation type="submission" date="2018-08" db="EMBL/GenBank/DDBJ databases">
        <title>Genome analysis of the thermophilic bacterium of the candidate phylum Aminicenantes from deep subsurface aquifer revealed its physiology and ecological role.</title>
        <authorList>
            <person name="Kadnikov V.V."/>
            <person name="Mardanov A.V."/>
            <person name="Beletsky A.V."/>
            <person name="Karnachuk O.V."/>
            <person name="Ravin N.V."/>
        </authorList>
    </citation>
    <scope>NUCLEOTIDE SEQUENCE [LARGE SCALE GENOMIC DNA]</scope>
    <source>
        <strain evidence="10">BY38</strain>
    </source>
</reference>
<dbReference type="GO" id="GO:0016625">
    <property type="term" value="F:oxidoreductase activity, acting on the aldehyde or oxo group of donors, iron-sulfur protein as acceptor"/>
    <property type="evidence" value="ECO:0007669"/>
    <property type="project" value="InterPro"/>
</dbReference>
<evidence type="ECO:0000313" key="11">
    <source>
        <dbReference type="Proteomes" id="UP000257323"/>
    </source>
</evidence>
<evidence type="ECO:0000256" key="1">
    <source>
        <dbReference type="ARBA" id="ARBA00001966"/>
    </source>
</evidence>
<dbReference type="Pfam" id="PF01314">
    <property type="entry name" value="AFOR_C"/>
    <property type="match status" value="1"/>
</dbReference>
<comment type="caution">
    <text evidence="10">The sequence shown here is derived from an EMBL/GenBank/DDBJ whole genome shotgun (WGS) entry which is preliminary data.</text>
</comment>
<dbReference type="PANTHER" id="PTHR30038:SF7">
    <property type="entry name" value="TUNGSTEN-CONTAINING GLYCERALDEHYDE-3-PHOSPHATE:FERREDOXIN OXIDOREDUCTASE"/>
    <property type="match status" value="1"/>
</dbReference>
<dbReference type="AlphaFoldDB" id="A0A3E2BM50"/>
<name>A0A3E2BM50_9BACT</name>
<dbReference type="InterPro" id="IPR036503">
    <property type="entry name" value="Ald_Fedxn_OxRdtase_N_sf"/>
</dbReference>
<comment type="cofactor">
    <cofactor evidence="8">
        <name>tungstopterin</name>
        <dbReference type="ChEBI" id="CHEBI:30402"/>
    </cofactor>
</comment>
<evidence type="ECO:0000256" key="4">
    <source>
        <dbReference type="ARBA" id="ARBA00022723"/>
    </source>
</evidence>
<dbReference type="GO" id="GO:0046872">
    <property type="term" value="F:metal ion binding"/>
    <property type="evidence" value="ECO:0007669"/>
    <property type="project" value="UniProtKB-KW"/>
</dbReference>
<dbReference type="Proteomes" id="UP000257323">
    <property type="component" value="Unassembled WGS sequence"/>
</dbReference>
<evidence type="ECO:0000256" key="2">
    <source>
        <dbReference type="ARBA" id="ARBA00011032"/>
    </source>
</evidence>
<evidence type="ECO:0000256" key="5">
    <source>
        <dbReference type="ARBA" id="ARBA00023002"/>
    </source>
</evidence>
<keyword evidence="3" id="KW-0004">4Fe-4S</keyword>
<dbReference type="EMBL" id="QUAH01000007">
    <property type="protein sequence ID" value="RFT15722.1"/>
    <property type="molecule type" value="Genomic_DNA"/>
</dbReference>
<dbReference type="InterPro" id="IPR013984">
    <property type="entry name" value="Ald_Fedxn_OxRdtase_dom2"/>
</dbReference>
<dbReference type="InterPro" id="IPR036021">
    <property type="entry name" value="Tungsten_al_ferr_oxy-like_C"/>
</dbReference>
<dbReference type="SUPFAM" id="SSF56228">
    <property type="entry name" value="Aldehyde ferredoxin oxidoreductase, N-terminal domain"/>
    <property type="match status" value="1"/>
</dbReference>
<dbReference type="InterPro" id="IPR013985">
    <property type="entry name" value="Ald_Fedxn_OxRdtase_dom3"/>
</dbReference>
<dbReference type="Gene3D" id="3.60.9.10">
    <property type="entry name" value="Aldehyde ferredoxin oxidoreductase, N-terminal domain"/>
    <property type="match status" value="1"/>
</dbReference>
<keyword evidence="6" id="KW-0408">Iron</keyword>
<evidence type="ECO:0000256" key="6">
    <source>
        <dbReference type="ARBA" id="ARBA00023004"/>
    </source>
</evidence>